<dbReference type="PANTHER" id="PTHR18919:SF133">
    <property type="entry name" value="ACETYL-COA C-ACETYLTRANSFERASE"/>
    <property type="match status" value="1"/>
</dbReference>
<evidence type="ECO:0000259" key="7">
    <source>
        <dbReference type="Pfam" id="PF01431"/>
    </source>
</evidence>
<feature type="chain" id="PRO_5041343484" description="Acetyl-CoA acetyltransferase" evidence="5">
    <location>
        <begin position="19"/>
        <end position="976"/>
    </location>
</feature>
<dbReference type="Proteomes" id="UP001175271">
    <property type="component" value="Unassembled WGS sequence"/>
</dbReference>
<keyword evidence="4" id="KW-0012">Acyltransferase</keyword>
<dbReference type="SUPFAM" id="SSF53901">
    <property type="entry name" value="Thiolase-like"/>
    <property type="match status" value="2"/>
</dbReference>
<dbReference type="Pfam" id="PF02803">
    <property type="entry name" value="Thiolase_C"/>
    <property type="match status" value="1"/>
</dbReference>
<feature type="domain" description="Thiolase C-terminal" evidence="8">
    <location>
        <begin position="856"/>
        <end position="975"/>
    </location>
</feature>
<dbReference type="CDD" id="cd00751">
    <property type="entry name" value="thiolase"/>
    <property type="match status" value="1"/>
</dbReference>
<feature type="signal peptide" evidence="5">
    <location>
        <begin position="1"/>
        <end position="18"/>
    </location>
</feature>
<dbReference type="Pfam" id="PF01431">
    <property type="entry name" value="Peptidase_M13"/>
    <property type="match status" value="1"/>
</dbReference>
<dbReference type="GO" id="GO:0006508">
    <property type="term" value="P:proteolysis"/>
    <property type="evidence" value="ECO:0007669"/>
    <property type="project" value="InterPro"/>
</dbReference>
<organism evidence="9 10">
    <name type="scientific">Steinernema hermaphroditum</name>
    <dbReference type="NCBI Taxonomy" id="289476"/>
    <lineage>
        <taxon>Eukaryota</taxon>
        <taxon>Metazoa</taxon>
        <taxon>Ecdysozoa</taxon>
        <taxon>Nematoda</taxon>
        <taxon>Chromadorea</taxon>
        <taxon>Rhabditida</taxon>
        <taxon>Tylenchina</taxon>
        <taxon>Panagrolaimomorpha</taxon>
        <taxon>Strongyloidoidea</taxon>
        <taxon>Steinernematidae</taxon>
        <taxon>Steinernema</taxon>
    </lineage>
</organism>
<dbReference type="InterPro" id="IPR002155">
    <property type="entry name" value="Thiolase"/>
</dbReference>
<sequence length="976" mass="109484">MFRLVALYLAASSMVVSAYNNHFELDHLFSETVKPCDDFYEFVCNNHGNGNDSFMYNMKQAYNKEIRKHVNNYSDPVLDFFREIVKRDHFEKKLFEMGKRFASDISRGTNGKYKIYASIVVDHKTKVLKFVDSYVTEYTSIECSYDFCPSYIKGVVDGYNEFIDLSNRFDEKTYKIVAKYREVEASVTMDQIDEAVFNLTYKDAFAPYLNLITAKVATENDLWLPKDIEENFEKFSKDLKSETVRTIMRQKWIPSETRKHVADSIQNINTILSFPQSARNLTNIKKAMSFYTEQFEKNEQMLRKVMNESQGILKKTRGVIVQAMNRYRAAYEGTKEYVDIWTVDNTQYGLYVFNAVNEYDTVMIWPALSYYINKNMPTGFIYGQIAQTLAHEIFHSLDSKIINRASVKKAANELIGLARYDDTFQCYKDYYESFTVAAPNGTSLYQDKESVRREGFCDVEGARVAFRVVMATLFRSPVFKSALYHDKSSFSNEQWFFIGGLMMTCGHERSPLEDYVHTKNGAHPRPTIRMNAWVQQLDEFTNAFGCRPKDRMYVLPKKVRKNAKDKNGNRYRFFGVRTSKMPAIEVPDVYIVSGVRTPIASFRGSFSTLSSVDLGQVAVSEALKRSGVKPEAVDETIVGSVLTAGHGQNVARQIAVKSGIPNTSVAFTVNKVCSSGLKAVILGSQTIQLGNGQVVVAAGTESMSQVPFYMQRSDLVYGDVSMADGIQKDGLKDAELGQLMGVLAEKTVKDYKLTREEQDRYAIQSYHRAAEAWKSGALKEEVVPVTVKQRRGADIVISEDEEYKKLLEDKVPSLRPVFINDGTGTITPANASSMNDGAAALVLVSGDYLKVNGTAKPLAKIIGFAEAGCDHVDFTIAPVFAVQRLLKKTGISKDQIAKWEVNEAFAVTILSFIRDLGLTEDKVNTRGGAVALGHPLGMSGARIVVTLVHQLKEGEFGVAAICNGGGEATAILVQRC</sequence>
<gene>
    <name evidence="9" type="ORF">QR680_011186</name>
</gene>
<dbReference type="InterPro" id="IPR020615">
    <property type="entry name" value="Thiolase_acyl_enz_int_AS"/>
</dbReference>
<dbReference type="InterPro" id="IPR024079">
    <property type="entry name" value="MetalloPept_cat_dom_sf"/>
</dbReference>
<reference evidence="9" key="1">
    <citation type="submission" date="2023-06" db="EMBL/GenBank/DDBJ databases">
        <title>Genomic analysis of the entomopathogenic nematode Steinernema hermaphroditum.</title>
        <authorList>
            <person name="Schwarz E.M."/>
            <person name="Heppert J.K."/>
            <person name="Baniya A."/>
            <person name="Schwartz H.T."/>
            <person name="Tan C.-H."/>
            <person name="Antoshechkin I."/>
            <person name="Sternberg P.W."/>
            <person name="Goodrich-Blair H."/>
            <person name="Dillman A.R."/>
        </authorList>
    </citation>
    <scope>NUCLEOTIDE SEQUENCE</scope>
    <source>
        <strain evidence="9">PS9179</strain>
        <tissue evidence="9">Whole animal</tissue>
    </source>
</reference>
<dbReference type="PROSITE" id="PS00098">
    <property type="entry name" value="THIOLASE_1"/>
    <property type="match status" value="1"/>
</dbReference>
<dbReference type="AlphaFoldDB" id="A0AA39MCE7"/>
<keyword evidence="5" id="KW-0732">Signal</keyword>
<dbReference type="GO" id="GO:0006635">
    <property type="term" value="P:fatty acid beta-oxidation"/>
    <property type="evidence" value="ECO:0007669"/>
    <property type="project" value="TreeGrafter"/>
</dbReference>
<evidence type="ECO:0000256" key="1">
    <source>
        <dbReference type="ARBA" id="ARBA00005189"/>
    </source>
</evidence>
<dbReference type="Pfam" id="PF00108">
    <property type="entry name" value="Thiolase_N"/>
    <property type="match status" value="1"/>
</dbReference>
<evidence type="ECO:0000256" key="5">
    <source>
        <dbReference type="SAM" id="SignalP"/>
    </source>
</evidence>
<protein>
    <recommendedName>
        <fullName evidence="11">Acetyl-CoA acetyltransferase</fullName>
    </recommendedName>
</protein>
<proteinExistence type="inferred from homology"/>
<comment type="similarity">
    <text evidence="2">Belongs to the thiolase-like superfamily. Thiolase family.</text>
</comment>
<dbReference type="GO" id="GO:0003985">
    <property type="term" value="F:acetyl-CoA C-acetyltransferase activity"/>
    <property type="evidence" value="ECO:0007669"/>
    <property type="project" value="TreeGrafter"/>
</dbReference>
<comment type="pathway">
    <text evidence="1">Lipid metabolism.</text>
</comment>
<dbReference type="EMBL" id="JAUCMV010000001">
    <property type="protein sequence ID" value="KAK0429092.1"/>
    <property type="molecule type" value="Genomic_DNA"/>
</dbReference>
<dbReference type="NCBIfam" id="TIGR01930">
    <property type="entry name" value="AcCoA-C-Actrans"/>
    <property type="match status" value="1"/>
</dbReference>
<evidence type="ECO:0008006" key="11">
    <source>
        <dbReference type="Google" id="ProtNLM"/>
    </source>
</evidence>
<dbReference type="Gene3D" id="3.40.47.10">
    <property type="match status" value="1"/>
</dbReference>
<dbReference type="PROSITE" id="PS00099">
    <property type="entry name" value="THIOLASE_3"/>
    <property type="match status" value="1"/>
</dbReference>
<keyword evidence="10" id="KW-1185">Reference proteome</keyword>
<dbReference type="InterPro" id="IPR016039">
    <property type="entry name" value="Thiolase-like"/>
</dbReference>
<dbReference type="PROSITE" id="PS51885">
    <property type="entry name" value="NEPRILYSIN"/>
    <property type="match status" value="1"/>
</dbReference>
<accession>A0AA39MCE7</accession>
<dbReference type="InterPro" id="IPR020616">
    <property type="entry name" value="Thiolase_N"/>
</dbReference>
<dbReference type="GO" id="GO:0005739">
    <property type="term" value="C:mitochondrion"/>
    <property type="evidence" value="ECO:0007669"/>
    <property type="project" value="TreeGrafter"/>
</dbReference>
<dbReference type="InterPro" id="IPR018497">
    <property type="entry name" value="Peptidase_M13_C"/>
</dbReference>
<evidence type="ECO:0000259" key="6">
    <source>
        <dbReference type="Pfam" id="PF00108"/>
    </source>
</evidence>
<dbReference type="FunFam" id="3.40.47.10:FF:000010">
    <property type="entry name" value="Acetyl-CoA acetyltransferase (Thiolase)"/>
    <property type="match status" value="1"/>
</dbReference>
<name>A0AA39MCE7_9BILA</name>
<dbReference type="PROSITE" id="PS00737">
    <property type="entry name" value="THIOLASE_2"/>
    <property type="match status" value="1"/>
</dbReference>
<dbReference type="SUPFAM" id="SSF55486">
    <property type="entry name" value="Metalloproteases ('zincins'), catalytic domain"/>
    <property type="match status" value="1"/>
</dbReference>
<evidence type="ECO:0000256" key="4">
    <source>
        <dbReference type="ARBA" id="ARBA00023315"/>
    </source>
</evidence>
<feature type="domain" description="Peptidase M13 C-terminal" evidence="7">
    <location>
        <begin position="371"/>
        <end position="557"/>
    </location>
</feature>
<evidence type="ECO:0000256" key="3">
    <source>
        <dbReference type="ARBA" id="ARBA00022679"/>
    </source>
</evidence>
<keyword evidence="3" id="KW-0808">Transferase</keyword>
<evidence type="ECO:0000256" key="2">
    <source>
        <dbReference type="ARBA" id="ARBA00010982"/>
    </source>
</evidence>
<evidence type="ECO:0000313" key="10">
    <source>
        <dbReference type="Proteomes" id="UP001175271"/>
    </source>
</evidence>
<dbReference type="InterPro" id="IPR020610">
    <property type="entry name" value="Thiolase_AS"/>
</dbReference>
<feature type="domain" description="Thiolase N-terminal" evidence="6">
    <location>
        <begin position="589"/>
        <end position="846"/>
    </location>
</feature>
<dbReference type="PANTHER" id="PTHR18919">
    <property type="entry name" value="ACETYL-COA C-ACYLTRANSFERASE"/>
    <property type="match status" value="1"/>
</dbReference>
<dbReference type="Gene3D" id="3.40.390.10">
    <property type="entry name" value="Collagenase (Catalytic Domain)"/>
    <property type="match status" value="1"/>
</dbReference>
<dbReference type="GO" id="GO:0004222">
    <property type="term" value="F:metalloendopeptidase activity"/>
    <property type="evidence" value="ECO:0007669"/>
    <property type="project" value="InterPro"/>
</dbReference>
<evidence type="ECO:0000313" key="9">
    <source>
        <dbReference type="EMBL" id="KAK0429092.1"/>
    </source>
</evidence>
<dbReference type="InterPro" id="IPR020617">
    <property type="entry name" value="Thiolase_C"/>
</dbReference>
<dbReference type="InterPro" id="IPR020613">
    <property type="entry name" value="Thiolase_CS"/>
</dbReference>
<comment type="caution">
    <text evidence="9">The sequence shown here is derived from an EMBL/GenBank/DDBJ whole genome shotgun (WGS) entry which is preliminary data.</text>
</comment>
<evidence type="ECO:0000259" key="8">
    <source>
        <dbReference type="Pfam" id="PF02803"/>
    </source>
</evidence>
<dbReference type="InterPro" id="IPR000718">
    <property type="entry name" value="Peptidase_M13"/>
</dbReference>